<protein>
    <recommendedName>
        <fullName evidence="2">FH2 domain-containing protein</fullName>
    </recommendedName>
</protein>
<dbReference type="InterPro" id="IPR051425">
    <property type="entry name" value="Formin_Homology"/>
</dbReference>
<organism evidence="3 4">
    <name type="scientific">Prorocentrum cordatum</name>
    <dbReference type="NCBI Taxonomy" id="2364126"/>
    <lineage>
        <taxon>Eukaryota</taxon>
        <taxon>Sar</taxon>
        <taxon>Alveolata</taxon>
        <taxon>Dinophyceae</taxon>
        <taxon>Prorocentrales</taxon>
        <taxon>Prorocentraceae</taxon>
        <taxon>Prorocentrum</taxon>
    </lineage>
</organism>
<dbReference type="InterPro" id="IPR015425">
    <property type="entry name" value="FH2_Formin"/>
</dbReference>
<dbReference type="Pfam" id="PF02181">
    <property type="entry name" value="FH2"/>
    <property type="match status" value="1"/>
</dbReference>
<proteinExistence type="predicted"/>
<dbReference type="Gene3D" id="1.20.58.2220">
    <property type="entry name" value="Formin, FH2 domain"/>
    <property type="match status" value="1"/>
</dbReference>
<name>A0ABN9WLA1_9DINO</name>
<dbReference type="InterPro" id="IPR042201">
    <property type="entry name" value="FH2_Formin_sf"/>
</dbReference>
<feature type="compositionally biased region" description="Low complexity" evidence="1">
    <location>
        <begin position="22"/>
        <end position="48"/>
    </location>
</feature>
<feature type="compositionally biased region" description="Low complexity" evidence="1">
    <location>
        <begin position="1"/>
        <end position="12"/>
    </location>
</feature>
<keyword evidence="4" id="KW-1185">Reference proteome</keyword>
<feature type="non-terminal residue" evidence="3">
    <location>
        <position position="214"/>
    </location>
</feature>
<evidence type="ECO:0000259" key="2">
    <source>
        <dbReference type="PROSITE" id="PS51444"/>
    </source>
</evidence>
<evidence type="ECO:0000313" key="4">
    <source>
        <dbReference type="Proteomes" id="UP001189429"/>
    </source>
</evidence>
<dbReference type="SUPFAM" id="SSF101447">
    <property type="entry name" value="Formin homology 2 domain (FH2 domain)"/>
    <property type="match status" value="1"/>
</dbReference>
<sequence>MSGNGAAKAAKGAGKGPPPGKKAPAVKGKASAAKEGAAKAPPKATLPKLGENIFGKRLHWQNATTEVEGESVFGELRSSGPDFDPQLLKSLLINQPDQSKAPGGGARRKAVAKKAAGIAVLDGTRAQNIAIVLSKIESSISADALCTCLADLDFDEARLSVEDVELLIDVLPKDDEARKVLDHKKNVSDLRDVEQKVMPFCELPKCVVRLKLMK</sequence>
<dbReference type="Proteomes" id="UP001189429">
    <property type="component" value="Unassembled WGS sequence"/>
</dbReference>
<comment type="caution">
    <text evidence="3">The sequence shown here is derived from an EMBL/GenBank/DDBJ whole genome shotgun (WGS) entry which is preliminary data.</text>
</comment>
<reference evidence="3" key="1">
    <citation type="submission" date="2023-10" db="EMBL/GenBank/DDBJ databases">
        <authorList>
            <person name="Chen Y."/>
            <person name="Shah S."/>
            <person name="Dougan E. K."/>
            <person name="Thang M."/>
            <person name="Chan C."/>
        </authorList>
    </citation>
    <scope>NUCLEOTIDE SEQUENCE [LARGE SCALE GENOMIC DNA]</scope>
</reference>
<feature type="region of interest" description="Disordered" evidence="1">
    <location>
        <begin position="1"/>
        <end position="48"/>
    </location>
</feature>
<dbReference type="PANTHER" id="PTHR45725:SF1">
    <property type="entry name" value="DISHEVELLED ASSOCIATED ACTIVATOR OF MORPHOGENESIS, ISOFORM D"/>
    <property type="match status" value="1"/>
</dbReference>
<dbReference type="PANTHER" id="PTHR45725">
    <property type="entry name" value="FORMIN HOMOLOGY 2 FAMILY MEMBER"/>
    <property type="match status" value="1"/>
</dbReference>
<gene>
    <name evidence="3" type="ORF">PCOR1329_LOCUS68440</name>
</gene>
<evidence type="ECO:0000313" key="3">
    <source>
        <dbReference type="EMBL" id="CAK0887358.1"/>
    </source>
</evidence>
<evidence type="ECO:0000256" key="1">
    <source>
        <dbReference type="SAM" id="MobiDB-lite"/>
    </source>
</evidence>
<dbReference type="EMBL" id="CAUYUJ010018931">
    <property type="protein sequence ID" value="CAK0887358.1"/>
    <property type="molecule type" value="Genomic_DNA"/>
</dbReference>
<dbReference type="PROSITE" id="PS51444">
    <property type="entry name" value="FH2"/>
    <property type="match status" value="1"/>
</dbReference>
<accession>A0ABN9WLA1</accession>
<feature type="domain" description="FH2" evidence="2">
    <location>
        <begin position="45"/>
        <end position="214"/>
    </location>
</feature>